<sequence>MRLTEDDLARLLTDAADPRPEDLMTQQEIIGELEFAVGYDPRLYAVATSHPDPRIRLHAVHVREHLPRLAADPVTEVRLAAEHRIAENARLREPADLPSTHSHGFWWVLQQPLSRALIDQVLGDEQALYFVGPNPTTPPDVVEELMRHPSARVRQRLAGRADLTEGQLLRLAADADAGVRTAVSVHPGLTEAQRAGIDIDVTTMPGDEHYGTSARCHEPHGDNRPPPLEDARRWARSVNPLLRRRAARHPELPPASADPDLGVRVLTAIHNPAAPPELVLRSFLEHTGCGRGRLESHPRFPVDGLARFAGDKDPRVRRLVARDPQADPQVVDRLLGDPDPGVREAMASCPRLPVARILTLLDDPGLAEPAATNPALPIERVYQP</sequence>
<organism evidence="1 2">
    <name type="scientific">Paractinoplanes lichenicola</name>
    <dbReference type="NCBI Taxonomy" id="2802976"/>
    <lineage>
        <taxon>Bacteria</taxon>
        <taxon>Bacillati</taxon>
        <taxon>Actinomycetota</taxon>
        <taxon>Actinomycetes</taxon>
        <taxon>Micromonosporales</taxon>
        <taxon>Micromonosporaceae</taxon>
        <taxon>Paractinoplanes</taxon>
    </lineage>
</organism>
<dbReference type="EMBL" id="JAENHO010000015">
    <property type="protein sequence ID" value="MBL7260815.1"/>
    <property type="molecule type" value="Genomic_DNA"/>
</dbReference>
<evidence type="ECO:0008006" key="3">
    <source>
        <dbReference type="Google" id="ProtNLM"/>
    </source>
</evidence>
<accession>A0ABS1W269</accession>
<evidence type="ECO:0000313" key="1">
    <source>
        <dbReference type="EMBL" id="MBL7260815.1"/>
    </source>
</evidence>
<dbReference type="Proteomes" id="UP000598996">
    <property type="component" value="Unassembled WGS sequence"/>
</dbReference>
<reference evidence="1 2" key="1">
    <citation type="submission" date="2021-01" db="EMBL/GenBank/DDBJ databases">
        <title>Actinoplanes sp. nov. LDG1-01 isolated from lichen.</title>
        <authorList>
            <person name="Saeng-In P."/>
            <person name="Phongsopitanun W."/>
            <person name="Kanchanasin P."/>
            <person name="Yuki M."/>
            <person name="Kudo T."/>
            <person name="Ohkuma M."/>
            <person name="Tanasupawat S."/>
        </authorList>
    </citation>
    <scope>NUCLEOTIDE SEQUENCE [LARGE SCALE GENOMIC DNA]</scope>
    <source>
        <strain evidence="1 2">LDG1-01</strain>
    </source>
</reference>
<keyword evidence="2" id="KW-1185">Reference proteome</keyword>
<evidence type="ECO:0000313" key="2">
    <source>
        <dbReference type="Proteomes" id="UP000598996"/>
    </source>
</evidence>
<dbReference type="Gene3D" id="1.25.10.10">
    <property type="entry name" value="Leucine-rich Repeat Variant"/>
    <property type="match status" value="1"/>
</dbReference>
<name>A0ABS1W269_9ACTN</name>
<dbReference type="InterPro" id="IPR011989">
    <property type="entry name" value="ARM-like"/>
</dbReference>
<protein>
    <recommendedName>
        <fullName evidence="3">Leucine rich repeat variant</fullName>
    </recommendedName>
</protein>
<proteinExistence type="predicted"/>
<gene>
    <name evidence="1" type="ORF">JKJ07_41665</name>
</gene>
<comment type="caution">
    <text evidence="1">The sequence shown here is derived from an EMBL/GenBank/DDBJ whole genome shotgun (WGS) entry which is preliminary data.</text>
</comment>